<dbReference type="AlphaFoldDB" id="A0A1M2V369"/>
<gene>
    <name evidence="2" type="ORF">TRAPUB_7552</name>
</gene>
<proteinExistence type="predicted"/>
<accession>A0A1M2V369</accession>
<dbReference type="Proteomes" id="UP000184267">
    <property type="component" value="Unassembled WGS sequence"/>
</dbReference>
<evidence type="ECO:0000313" key="2">
    <source>
        <dbReference type="EMBL" id="OJT02018.1"/>
    </source>
</evidence>
<dbReference type="EMBL" id="MNAD01001707">
    <property type="protein sequence ID" value="OJT02018.1"/>
    <property type="molecule type" value="Genomic_DNA"/>
</dbReference>
<evidence type="ECO:0000313" key="3">
    <source>
        <dbReference type="Proteomes" id="UP000184267"/>
    </source>
</evidence>
<organism evidence="2 3">
    <name type="scientific">Trametes pubescens</name>
    <name type="common">White-rot fungus</name>
    <dbReference type="NCBI Taxonomy" id="154538"/>
    <lineage>
        <taxon>Eukaryota</taxon>
        <taxon>Fungi</taxon>
        <taxon>Dikarya</taxon>
        <taxon>Basidiomycota</taxon>
        <taxon>Agaricomycotina</taxon>
        <taxon>Agaricomycetes</taxon>
        <taxon>Polyporales</taxon>
        <taxon>Polyporaceae</taxon>
        <taxon>Trametes</taxon>
    </lineage>
</organism>
<reference evidence="2 3" key="1">
    <citation type="submission" date="2016-10" db="EMBL/GenBank/DDBJ databases">
        <title>Genome sequence of the basidiomycete white-rot fungus Trametes pubescens.</title>
        <authorList>
            <person name="Makela M.R."/>
            <person name="Granchi Z."/>
            <person name="Peng M."/>
            <person name="De Vries R.P."/>
            <person name="Grigoriev I."/>
            <person name="Riley R."/>
            <person name="Hilden K."/>
        </authorList>
    </citation>
    <scope>NUCLEOTIDE SEQUENCE [LARGE SCALE GENOMIC DNA]</scope>
    <source>
        <strain evidence="2 3">FBCC735</strain>
    </source>
</reference>
<evidence type="ECO:0000256" key="1">
    <source>
        <dbReference type="SAM" id="MobiDB-lite"/>
    </source>
</evidence>
<sequence>MNTRFSLDQRLPEFYEPPDNISHPRYRVRFWTSPSTDLYQHILRVENNGDQFWLDYLAVEVPNTEIDSSTSSASMSASSSSGSASESDDYVHVTEVPVDTGMK</sequence>
<feature type="region of interest" description="Disordered" evidence="1">
    <location>
        <begin position="66"/>
        <end position="103"/>
    </location>
</feature>
<name>A0A1M2V369_TRAPU</name>
<feature type="compositionally biased region" description="Low complexity" evidence="1">
    <location>
        <begin position="68"/>
        <end position="85"/>
    </location>
</feature>
<comment type="caution">
    <text evidence="2">The sequence shown here is derived from an EMBL/GenBank/DDBJ whole genome shotgun (WGS) entry which is preliminary data.</text>
</comment>
<dbReference type="OrthoDB" id="2757832at2759"/>
<keyword evidence="3" id="KW-1185">Reference proteome</keyword>
<protein>
    <submittedName>
        <fullName evidence="2">Uncharacterized protein</fullName>
    </submittedName>
</protein>